<dbReference type="FunFam" id="2.60.120.260:FF:000009">
    <property type="entry name" value="SUN domain-containing protein 1 isoform X1"/>
    <property type="match status" value="1"/>
</dbReference>
<feature type="transmembrane region" description="Helical" evidence="7">
    <location>
        <begin position="465"/>
        <end position="489"/>
    </location>
</feature>
<evidence type="ECO:0000313" key="9">
    <source>
        <dbReference type="EMBL" id="GCB64794.1"/>
    </source>
</evidence>
<comment type="subcellular location">
    <subcellularLocation>
        <location evidence="5">Nucleus inner membrane</location>
        <topology evidence="5">Single-pass type II membrane protein</topology>
    </subcellularLocation>
</comment>
<dbReference type="GO" id="GO:0034993">
    <property type="term" value="C:meiotic nuclear membrane microtubule tethering complex"/>
    <property type="evidence" value="ECO:0007669"/>
    <property type="project" value="TreeGrafter"/>
</dbReference>
<accession>A0A401NVB9</accession>
<dbReference type="OMA" id="TELGHFW"/>
<feature type="compositionally biased region" description="Polar residues" evidence="6">
    <location>
        <begin position="135"/>
        <end position="148"/>
    </location>
</feature>
<keyword evidence="4 7" id="KW-0472">Membrane</keyword>
<dbReference type="InterPro" id="IPR045119">
    <property type="entry name" value="SUN1-5"/>
</dbReference>
<keyword evidence="3" id="KW-0175">Coiled coil</keyword>
<dbReference type="PANTHER" id="PTHR12911:SF23">
    <property type="entry name" value="SUN DOMAIN-CONTAINING PROTEIN 1"/>
    <property type="match status" value="1"/>
</dbReference>
<dbReference type="STRING" id="75743.A0A401NVB9"/>
<dbReference type="InterPro" id="IPR040994">
    <property type="entry name" value="Sun_CC2"/>
</dbReference>
<dbReference type="PANTHER" id="PTHR12911">
    <property type="entry name" value="SAD1/UNC-84-LIKE PROTEIN-RELATED"/>
    <property type="match status" value="1"/>
</dbReference>
<evidence type="ECO:0000256" key="3">
    <source>
        <dbReference type="ARBA" id="ARBA00023054"/>
    </source>
</evidence>
<feature type="region of interest" description="Disordered" evidence="6">
    <location>
        <begin position="135"/>
        <end position="171"/>
    </location>
</feature>
<organism evidence="9 10">
    <name type="scientific">Scyliorhinus torazame</name>
    <name type="common">Cloudy catshark</name>
    <name type="synonym">Catulus torazame</name>
    <dbReference type="NCBI Taxonomy" id="75743"/>
    <lineage>
        <taxon>Eukaryota</taxon>
        <taxon>Metazoa</taxon>
        <taxon>Chordata</taxon>
        <taxon>Craniata</taxon>
        <taxon>Vertebrata</taxon>
        <taxon>Chondrichthyes</taxon>
        <taxon>Elasmobranchii</taxon>
        <taxon>Galeomorphii</taxon>
        <taxon>Galeoidea</taxon>
        <taxon>Carcharhiniformes</taxon>
        <taxon>Scyliorhinidae</taxon>
        <taxon>Scyliorhinus</taxon>
    </lineage>
</organism>
<comment type="caution">
    <text evidence="9">The sequence shown here is derived from an EMBL/GenBank/DDBJ whole genome shotgun (WGS) entry which is preliminary data.</text>
</comment>
<evidence type="ECO:0000256" key="4">
    <source>
        <dbReference type="ARBA" id="ARBA00023136"/>
    </source>
</evidence>
<dbReference type="PROSITE" id="PS51469">
    <property type="entry name" value="SUN"/>
    <property type="match status" value="1"/>
</dbReference>
<dbReference type="InterPro" id="IPR032680">
    <property type="entry name" value="SUN1_N"/>
</dbReference>
<dbReference type="Pfam" id="PF09387">
    <property type="entry name" value="MRP"/>
    <property type="match status" value="1"/>
</dbReference>
<feature type="transmembrane region" description="Helical" evidence="7">
    <location>
        <begin position="416"/>
        <end position="434"/>
    </location>
</feature>
<dbReference type="AlphaFoldDB" id="A0A401NVB9"/>
<dbReference type="Pfam" id="PF07738">
    <property type="entry name" value="Sad1_UNC"/>
    <property type="match status" value="1"/>
</dbReference>
<evidence type="ECO:0000259" key="8">
    <source>
        <dbReference type="PROSITE" id="PS51469"/>
    </source>
</evidence>
<dbReference type="InterPro" id="IPR012919">
    <property type="entry name" value="SUN_dom"/>
</dbReference>
<dbReference type="GO" id="GO:0043495">
    <property type="term" value="F:protein-membrane adaptor activity"/>
    <property type="evidence" value="ECO:0007669"/>
    <property type="project" value="TreeGrafter"/>
</dbReference>
<keyword evidence="2 7" id="KW-1133">Transmembrane helix</keyword>
<dbReference type="Proteomes" id="UP000288216">
    <property type="component" value="Unassembled WGS sequence"/>
</dbReference>
<evidence type="ECO:0000313" key="10">
    <source>
        <dbReference type="Proteomes" id="UP000288216"/>
    </source>
</evidence>
<feature type="transmembrane region" description="Helical" evidence="7">
    <location>
        <begin position="384"/>
        <end position="409"/>
    </location>
</feature>
<evidence type="ECO:0000256" key="2">
    <source>
        <dbReference type="ARBA" id="ARBA00022989"/>
    </source>
</evidence>
<reference evidence="9 10" key="1">
    <citation type="journal article" date="2018" name="Nat. Ecol. Evol.">
        <title>Shark genomes provide insights into elasmobranch evolution and the origin of vertebrates.</title>
        <authorList>
            <person name="Hara Y"/>
            <person name="Yamaguchi K"/>
            <person name="Onimaru K"/>
            <person name="Kadota M"/>
            <person name="Koyanagi M"/>
            <person name="Keeley SD"/>
            <person name="Tatsumi K"/>
            <person name="Tanaka K"/>
            <person name="Motone F"/>
            <person name="Kageyama Y"/>
            <person name="Nozu R"/>
            <person name="Adachi N"/>
            <person name="Nishimura O"/>
            <person name="Nakagawa R"/>
            <person name="Tanegashima C"/>
            <person name="Kiyatake I"/>
            <person name="Matsumoto R"/>
            <person name="Murakumo K"/>
            <person name="Nishida K"/>
            <person name="Terakita A"/>
            <person name="Kuratani S"/>
            <person name="Sato K"/>
            <person name="Hyodo S Kuraku.S."/>
        </authorList>
    </citation>
    <scope>NUCLEOTIDE SEQUENCE [LARGE SCALE GENOMIC DNA]</scope>
</reference>
<protein>
    <recommendedName>
        <fullName evidence="8">SUN domain-containing protein</fullName>
    </recommendedName>
</protein>
<sequence>MVLGQRQHVDEDEANRLNTHGFLCIGELKCTWFELHHDIIHLAVEQFSMDFSRLHTYAPPQYVPENTGYTYALSSSYSTEAVDFESTHQLHPVYDSPRMSRRRLRPIATEFYTTESVHNESIGSNHSFTGSLMSYKESTSRNTQQLQQQKHKSTSKQIVSVSHTPRKSVVESSVSSHSSILSCGTDTSMMSTVLDESSIREKTELGHFWGLDEEEGDTKGGNATLIQANGDIVTGEMQTAMFNGYTCNDCSILSERKNVLTAYCASHAPSSTVYSRSKTKKGKSRVQLFMNHTHQVAKYTVSTAAAWFLQLYQTLLLKTGFYAKAHSSYCGRMNVKELITGDGHLNINGESLCDDCKGMKHDTYKSTEVGSTKYMKFTQVTRTIWLVFAYAGSLLLQVMQAAGAVAWFVSRKVLSILWLAIVSPGKAASGAFWWLGTGWYQLITLMSLLDVFLLTRCLSRSLRWLFLLIPLLLLVGLWYFGLAGLWSLLPVFNGTAVQTTQGSKEIVPTVQANGENPSSLPLPRNTGHLFDWSRVTELEKQIAVLNEQSSQSSLASDERYSQLASLLQKLQEQVRQMNNEEAIMVLIKNSIRQHSNVLREEMKQEGTDLLQNQFMALHQKHEFRIAELEFLLQSLSNRSEEVYKGVETVKANTLSNGNDEQYQHLVSELKRLDIELSTVKTELTNLQELKASCAKIDGIQGSVDHRVRELVNLLVFGNKPETSPESFKEWMSSQFVSQTELHVLLKNLEMKILKNLTQHWIETKKLPDAQVAACAVTNAGISGISEEQVHVIVDNALKLYSEDKTGMVDFALESGGGSILSTRCSETYETATAVMSLFGVPLWYFSQSPRVVIQPDVYPGNCWAFKGSQGYLVIRLSIEIYPSAFTLEHIPKSLSPAGNISSAPKDFSIYGLDDEYQEEGTIFGKYTYNEDGGTIQTFLVREESLKSYQIVELRIFSNWGHPEYTCLYRFRVHGIPRKQ</sequence>
<dbReference type="OrthoDB" id="342281at2759"/>
<evidence type="ECO:0000256" key="7">
    <source>
        <dbReference type="SAM" id="Phobius"/>
    </source>
</evidence>
<gene>
    <name evidence="9" type="ORF">scyTo_0004667</name>
</gene>
<evidence type="ECO:0000256" key="6">
    <source>
        <dbReference type="SAM" id="MobiDB-lite"/>
    </source>
</evidence>
<evidence type="ECO:0000256" key="1">
    <source>
        <dbReference type="ARBA" id="ARBA00022692"/>
    </source>
</evidence>
<dbReference type="Gene3D" id="2.60.120.260">
    <property type="entry name" value="Galactose-binding domain-like"/>
    <property type="match status" value="1"/>
</dbReference>
<name>A0A401NVB9_SCYTO</name>
<proteinExistence type="predicted"/>
<keyword evidence="1 7" id="KW-0812">Transmembrane</keyword>
<dbReference type="GO" id="GO:0005637">
    <property type="term" value="C:nuclear inner membrane"/>
    <property type="evidence" value="ECO:0007669"/>
    <property type="project" value="UniProtKB-SubCell"/>
</dbReference>
<feature type="domain" description="SUN" evidence="8">
    <location>
        <begin position="816"/>
        <end position="977"/>
    </location>
</feature>
<dbReference type="EMBL" id="BFAA01001396">
    <property type="protein sequence ID" value="GCB64794.1"/>
    <property type="molecule type" value="Genomic_DNA"/>
</dbReference>
<evidence type="ECO:0000256" key="5">
    <source>
        <dbReference type="ARBA" id="ARBA00037816"/>
    </source>
</evidence>
<dbReference type="Pfam" id="PF18580">
    <property type="entry name" value="HTH_SUN2"/>
    <property type="match status" value="1"/>
</dbReference>
<feature type="transmembrane region" description="Helical" evidence="7">
    <location>
        <begin position="440"/>
        <end position="458"/>
    </location>
</feature>
<keyword evidence="10" id="KW-1185">Reference proteome</keyword>